<sequence>MTNTTPEMDRLSAQISQADSQTRYRYEPQVRRVIERLNAEGEAVPAATKRLHEELLREAIEAQFDNMPV</sequence>
<dbReference type="AlphaFoldDB" id="A0A1M6VN10"/>
<organism evidence="2 3">
    <name type="scientific">Roseovarius marisflavi</name>
    <dbReference type="NCBI Taxonomy" id="1054996"/>
    <lineage>
        <taxon>Bacteria</taxon>
        <taxon>Pseudomonadati</taxon>
        <taxon>Pseudomonadota</taxon>
        <taxon>Alphaproteobacteria</taxon>
        <taxon>Rhodobacterales</taxon>
        <taxon>Roseobacteraceae</taxon>
        <taxon>Roseovarius</taxon>
    </lineage>
</organism>
<feature type="region of interest" description="Disordered" evidence="1">
    <location>
        <begin position="1"/>
        <end position="22"/>
    </location>
</feature>
<gene>
    <name evidence="2" type="ORF">SAMN05444414_101419</name>
</gene>
<proteinExistence type="predicted"/>
<evidence type="ECO:0000256" key="1">
    <source>
        <dbReference type="SAM" id="MobiDB-lite"/>
    </source>
</evidence>
<dbReference type="RefSeq" id="WP_084732731.1">
    <property type="nucleotide sequence ID" value="NZ_FRBN01000001.1"/>
</dbReference>
<keyword evidence="3" id="KW-1185">Reference proteome</keyword>
<dbReference type="OrthoDB" id="7870782at2"/>
<dbReference type="Proteomes" id="UP000184191">
    <property type="component" value="Unassembled WGS sequence"/>
</dbReference>
<evidence type="ECO:0000313" key="3">
    <source>
        <dbReference type="Proteomes" id="UP000184191"/>
    </source>
</evidence>
<evidence type="ECO:0000313" key="2">
    <source>
        <dbReference type="EMBL" id="SHK82888.1"/>
    </source>
</evidence>
<accession>A0A1M6VN10</accession>
<dbReference type="STRING" id="1054996.SAMN05444414_101419"/>
<reference evidence="3" key="1">
    <citation type="submission" date="2016-11" db="EMBL/GenBank/DDBJ databases">
        <authorList>
            <person name="Varghese N."/>
            <person name="Submissions S."/>
        </authorList>
    </citation>
    <scope>NUCLEOTIDE SEQUENCE [LARGE SCALE GENOMIC DNA]</scope>
    <source>
        <strain evidence="3">DSM 29327</strain>
    </source>
</reference>
<name>A0A1M6VN10_9RHOB</name>
<protein>
    <submittedName>
        <fullName evidence="2">Uncharacterized protein</fullName>
    </submittedName>
</protein>
<dbReference type="EMBL" id="FRBN01000001">
    <property type="protein sequence ID" value="SHK82888.1"/>
    <property type="molecule type" value="Genomic_DNA"/>
</dbReference>